<evidence type="ECO:0000313" key="4">
    <source>
        <dbReference type="Proteomes" id="UP000717696"/>
    </source>
</evidence>
<evidence type="ECO:0000313" key="3">
    <source>
        <dbReference type="EMBL" id="KAH7133351.1"/>
    </source>
</evidence>
<dbReference type="AlphaFoldDB" id="A0A9P9IV06"/>
<proteinExistence type="predicted"/>
<feature type="compositionally biased region" description="Basic and acidic residues" evidence="1">
    <location>
        <begin position="123"/>
        <end position="135"/>
    </location>
</feature>
<evidence type="ECO:0000256" key="2">
    <source>
        <dbReference type="SAM" id="SignalP"/>
    </source>
</evidence>
<keyword evidence="4" id="KW-1185">Reference proteome</keyword>
<comment type="caution">
    <text evidence="3">The sequence shown here is derived from an EMBL/GenBank/DDBJ whole genome shotgun (WGS) entry which is preliminary data.</text>
</comment>
<feature type="signal peptide" evidence="2">
    <location>
        <begin position="1"/>
        <end position="23"/>
    </location>
</feature>
<name>A0A9P9IV06_9HYPO</name>
<accession>A0A9P9IV06</accession>
<keyword evidence="2" id="KW-0732">Signal</keyword>
<feature type="chain" id="PRO_5040175440" description="Secreted protein" evidence="2">
    <location>
        <begin position="24"/>
        <end position="176"/>
    </location>
</feature>
<evidence type="ECO:0000256" key="1">
    <source>
        <dbReference type="SAM" id="MobiDB-lite"/>
    </source>
</evidence>
<organism evidence="3 4">
    <name type="scientific">Dactylonectria estremocensis</name>
    <dbReference type="NCBI Taxonomy" id="1079267"/>
    <lineage>
        <taxon>Eukaryota</taxon>
        <taxon>Fungi</taxon>
        <taxon>Dikarya</taxon>
        <taxon>Ascomycota</taxon>
        <taxon>Pezizomycotina</taxon>
        <taxon>Sordariomycetes</taxon>
        <taxon>Hypocreomycetidae</taxon>
        <taxon>Hypocreales</taxon>
        <taxon>Nectriaceae</taxon>
        <taxon>Dactylonectria</taxon>
    </lineage>
</organism>
<evidence type="ECO:0008006" key="5">
    <source>
        <dbReference type="Google" id="ProtNLM"/>
    </source>
</evidence>
<protein>
    <recommendedName>
        <fullName evidence="5">Secreted protein</fullName>
    </recommendedName>
</protein>
<reference evidence="3" key="1">
    <citation type="journal article" date="2021" name="Nat. Commun.">
        <title>Genetic determinants of endophytism in the Arabidopsis root mycobiome.</title>
        <authorList>
            <person name="Mesny F."/>
            <person name="Miyauchi S."/>
            <person name="Thiergart T."/>
            <person name="Pickel B."/>
            <person name="Atanasova L."/>
            <person name="Karlsson M."/>
            <person name="Huettel B."/>
            <person name="Barry K.W."/>
            <person name="Haridas S."/>
            <person name="Chen C."/>
            <person name="Bauer D."/>
            <person name="Andreopoulos W."/>
            <person name="Pangilinan J."/>
            <person name="LaButti K."/>
            <person name="Riley R."/>
            <person name="Lipzen A."/>
            <person name="Clum A."/>
            <person name="Drula E."/>
            <person name="Henrissat B."/>
            <person name="Kohler A."/>
            <person name="Grigoriev I.V."/>
            <person name="Martin F.M."/>
            <person name="Hacquard S."/>
        </authorList>
    </citation>
    <scope>NUCLEOTIDE SEQUENCE</scope>
    <source>
        <strain evidence="3">MPI-CAGE-AT-0021</strain>
    </source>
</reference>
<dbReference type="Proteomes" id="UP000717696">
    <property type="component" value="Unassembled WGS sequence"/>
</dbReference>
<gene>
    <name evidence="3" type="ORF">B0J13DRAFT_99124</name>
</gene>
<dbReference type="EMBL" id="JAGMUU010000018">
    <property type="protein sequence ID" value="KAH7133351.1"/>
    <property type="molecule type" value="Genomic_DNA"/>
</dbReference>
<feature type="region of interest" description="Disordered" evidence="1">
    <location>
        <begin position="110"/>
        <end position="176"/>
    </location>
</feature>
<sequence>MFRSHYVLRSPALIMLGIIGAQAHCRLLHATDRYLLTVDLPTTLVSAEWSSRHSSIRTEHSLEGITSTHAHIRWMNHLPPHSRRAASHRKSLMTCSSLFAAPAKSCSQLSSATQLSDSAQAQKKTERETRERPKDASPTGSAKTPPTRHMAPPAPFEMENGPSSPRALVGSFSSTT</sequence>
<feature type="compositionally biased region" description="Polar residues" evidence="1">
    <location>
        <begin position="110"/>
        <end position="122"/>
    </location>
</feature>